<accession>A0ABQ5VBG9</accession>
<evidence type="ECO:0000313" key="13">
    <source>
        <dbReference type="EMBL" id="GLQ24339.1"/>
    </source>
</evidence>
<keyword evidence="7" id="KW-0283">Flagellar rotation</keyword>
<dbReference type="Pfam" id="PF14842">
    <property type="entry name" value="FliG_N"/>
    <property type="match status" value="1"/>
</dbReference>
<protein>
    <recommendedName>
        <fullName evidence="4">Flagellar motor switch protein FliG</fullName>
    </recommendedName>
</protein>
<dbReference type="RefSeq" id="WP_284390635.1">
    <property type="nucleotide sequence ID" value="NZ_BSNK01000002.1"/>
</dbReference>
<dbReference type="InterPro" id="IPR011002">
    <property type="entry name" value="FliG_a-hlx"/>
</dbReference>
<evidence type="ECO:0000259" key="11">
    <source>
        <dbReference type="Pfam" id="PF01706"/>
    </source>
</evidence>
<organism evidence="13 14">
    <name type="scientific">Algimonas ampicilliniresistens</name>
    <dbReference type="NCBI Taxonomy" id="1298735"/>
    <lineage>
        <taxon>Bacteria</taxon>
        <taxon>Pseudomonadati</taxon>
        <taxon>Pseudomonadota</taxon>
        <taxon>Alphaproteobacteria</taxon>
        <taxon>Maricaulales</taxon>
        <taxon>Robiginitomaculaceae</taxon>
        <taxon>Algimonas</taxon>
    </lineage>
</organism>
<dbReference type="EMBL" id="BSNK01000002">
    <property type="protein sequence ID" value="GLQ24339.1"/>
    <property type="molecule type" value="Genomic_DNA"/>
</dbReference>
<comment type="caution">
    <text evidence="13">The sequence shown here is derived from an EMBL/GenBank/DDBJ whole genome shotgun (WGS) entry which is preliminary data.</text>
</comment>
<evidence type="ECO:0000256" key="1">
    <source>
        <dbReference type="ARBA" id="ARBA00004117"/>
    </source>
</evidence>
<keyword evidence="14" id="KW-1185">Reference proteome</keyword>
<evidence type="ECO:0000256" key="7">
    <source>
        <dbReference type="ARBA" id="ARBA00022779"/>
    </source>
</evidence>
<dbReference type="PANTHER" id="PTHR30534:SF0">
    <property type="entry name" value="FLAGELLAR MOTOR SWITCH PROTEIN FLIG"/>
    <property type="match status" value="1"/>
</dbReference>
<evidence type="ECO:0000256" key="8">
    <source>
        <dbReference type="ARBA" id="ARBA00023136"/>
    </source>
</evidence>
<evidence type="ECO:0000256" key="6">
    <source>
        <dbReference type="ARBA" id="ARBA00022500"/>
    </source>
</evidence>
<gene>
    <name evidence="13" type="ORF">GCM10007853_22130</name>
</gene>
<reference evidence="13" key="2">
    <citation type="submission" date="2023-01" db="EMBL/GenBank/DDBJ databases">
        <title>Draft genome sequence of Algimonas ampicilliniresistens strain NBRC 108219.</title>
        <authorList>
            <person name="Sun Q."/>
            <person name="Mori K."/>
        </authorList>
    </citation>
    <scope>NUCLEOTIDE SEQUENCE</scope>
    <source>
        <strain evidence="13">NBRC 108219</strain>
    </source>
</reference>
<evidence type="ECO:0000256" key="5">
    <source>
        <dbReference type="ARBA" id="ARBA00022475"/>
    </source>
</evidence>
<dbReference type="SUPFAM" id="SSF48029">
    <property type="entry name" value="FliG"/>
    <property type="match status" value="2"/>
</dbReference>
<evidence type="ECO:0000256" key="2">
    <source>
        <dbReference type="ARBA" id="ARBA00004413"/>
    </source>
</evidence>
<dbReference type="InterPro" id="IPR028263">
    <property type="entry name" value="FliG_N"/>
</dbReference>
<evidence type="ECO:0000256" key="9">
    <source>
        <dbReference type="ARBA" id="ARBA00023143"/>
    </source>
</evidence>
<sequence length="338" mass="36348">MTAVSRLTPEQRAAVVLVSLGPDHAKPLAEQLGVPAMRRVQAALSDLPYVSQEEMLGAFAEFITQLTAWSNGIRGGDREAIELLTKALGDALVEQIKGPVVYVEPPSDIWAEFGGLASDAIADFVGEQHGAVAALMLHRLPSDRIPEVLGLMPKDSAVEAIGLLSRPNDPSPAALAVAERMIEENLLGSMTDPMNDPKIIMIGETLGTLPRDLREAALARLEQEDEVRAAAIRATLLRIEDIPARLPTRSVQTVFREMERDILIKGLAAVADTTPEVSEFLLGNIAQRMADGFREEIAALPEMETAAKDRAIGALVREILGLSRRGSLTLSTVTAEDA</sequence>
<keyword evidence="6" id="KW-0145">Chemotaxis</keyword>
<dbReference type="InterPro" id="IPR023087">
    <property type="entry name" value="Flg_Motor_Flig_C"/>
</dbReference>
<comment type="subcellular location">
    <subcellularLocation>
        <location evidence="1">Bacterial flagellum basal body</location>
    </subcellularLocation>
    <subcellularLocation>
        <location evidence="2">Cell membrane</location>
        <topology evidence="2">Peripheral membrane protein</topology>
        <orientation evidence="2">Cytoplasmic side</orientation>
    </subcellularLocation>
</comment>
<keyword evidence="8" id="KW-0472">Membrane</keyword>
<evidence type="ECO:0000256" key="3">
    <source>
        <dbReference type="ARBA" id="ARBA00010299"/>
    </source>
</evidence>
<reference evidence="13" key="1">
    <citation type="journal article" date="2014" name="Int. J. Syst. Evol. Microbiol.">
        <title>Complete genome of a new Firmicutes species belonging to the dominant human colonic microbiota ('Ruminococcus bicirculans') reveals two chromosomes and a selective capacity to utilize plant glucans.</title>
        <authorList>
            <consortium name="NISC Comparative Sequencing Program"/>
            <person name="Wegmann U."/>
            <person name="Louis P."/>
            <person name="Goesmann A."/>
            <person name="Henrissat B."/>
            <person name="Duncan S.H."/>
            <person name="Flint H.J."/>
        </authorList>
    </citation>
    <scope>NUCLEOTIDE SEQUENCE</scope>
    <source>
        <strain evidence="13">NBRC 108219</strain>
    </source>
</reference>
<dbReference type="Gene3D" id="1.10.220.30">
    <property type="match status" value="3"/>
</dbReference>
<comment type="similarity">
    <text evidence="3">Belongs to the FliG family.</text>
</comment>
<evidence type="ECO:0000259" key="12">
    <source>
        <dbReference type="Pfam" id="PF14842"/>
    </source>
</evidence>
<evidence type="ECO:0000256" key="4">
    <source>
        <dbReference type="ARBA" id="ARBA00021870"/>
    </source>
</evidence>
<dbReference type="PRINTS" id="PR00954">
    <property type="entry name" value="FLGMOTORFLIG"/>
</dbReference>
<feature type="domain" description="Flagellar motor switch protein FliG N-terminal" evidence="12">
    <location>
        <begin position="7"/>
        <end position="96"/>
    </location>
</feature>
<keyword evidence="9" id="KW-0975">Bacterial flagellum</keyword>
<proteinExistence type="inferred from homology"/>
<evidence type="ECO:0000313" key="14">
    <source>
        <dbReference type="Proteomes" id="UP001161391"/>
    </source>
</evidence>
<dbReference type="PANTHER" id="PTHR30534">
    <property type="entry name" value="FLAGELLAR MOTOR SWITCH PROTEIN FLIG"/>
    <property type="match status" value="1"/>
</dbReference>
<evidence type="ECO:0000256" key="10">
    <source>
        <dbReference type="ARBA" id="ARBA00025598"/>
    </source>
</evidence>
<dbReference type="Pfam" id="PF01706">
    <property type="entry name" value="FliG_C"/>
    <property type="match status" value="1"/>
</dbReference>
<comment type="function">
    <text evidence="10">FliG is one of three proteins (FliG, FliN, FliM) that forms the rotor-mounted switch complex (C ring), located at the base of the basal body. This complex interacts with the CheY and CheZ chemotaxis proteins, in addition to contacting components of the motor that determine the direction of flagellar rotation.</text>
</comment>
<feature type="domain" description="Flagellar motor switch protein FliG C-terminal" evidence="11">
    <location>
        <begin position="220"/>
        <end position="330"/>
    </location>
</feature>
<dbReference type="InterPro" id="IPR000090">
    <property type="entry name" value="Flg_Motor_Flig"/>
</dbReference>
<keyword evidence="5" id="KW-1003">Cell membrane</keyword>
<name>A0ABQ5VBG9_9PROT</name>
<dbReference type="Proteomes" id="UP001161391">
    <property type="component" value="Unassembled WGS sequence"/>
</dbReference>